<keyword evidence="4" id="KW-1185">Reference proteome</keyword>
<proteinExistence type="predicted"/>
<evidence type="ECO:0000256" key="1">
    <source>
        <dbReference type="PROSITE-ProRule" id="PRU00409"/>
    </source>
</evidence>
<dbReference type="InterPro" id="IPR011761">
    <property type="entry name" value="ATP-grasp"/>
</dbReference>
<dbReference type="Gene3D" id="3.30.1490.20">
    <property type="entry name" value="ATP-grasp fold, A domain"/>
    <property type="match status" value="1"/>
</dbReference>
<reference evidence="4" key="1">
    <citation type="journal article" date="2021" name="ISME J.">
        <title>Evolutionary origin and ecological implication of a unique nif island in free-living Bradyrhizobium lineages.</title>
        <authorList>
            <person name="Tao J."/>
        </authorList>
    </citation>
    <scope>NUCLEOTIDE SEQUENCE [LARGE SCALE GENOMIC DNA]</scope>
    <source>
        <strain evidence="4">SZCCT0094</strain>
    </source>
</reference>
<dbReference type="PROSITE" id="PS50975">
    <property type="entry name" value="ATP_GRASP"/>
    <property type="match status" value="1"/>
</dbReference>
<name>A0ABS5GFH2_9BRAD</name>
<dbReference type="SUPFAM" id="SSF56059">
    <property type="entry name" value="Glutathione synthetase ATP-binding domain-like"/>
    <property type="match status" value="1"/>
</dbReference>
<comment type="caution">
    <text evidence="3">The sequence shown here is derived from an EMBL/GenBank/DDBJ whole genome shotgun (WGS) entry which is preliminary data.</text>
</comment>
<protein>
    <recommendedName>
        <fullName evidence="2">ATP-grasp domain-containing protein</fullName>
    </recommendedName>
</protein>
<sequence length="396" mass="43441">MAKIAKAAFDGQDLAPQWTALLAKLLGGTAAPGEGLDLALMAQLRGDKASGLAIQHDVLQSHQLYRVAGGSAQPRLRVLALAAATDMGSNTPIEFLLEDSDIELMLLYIVPGAELPSPLPAHDVAIVIASDSDDCQHTLREIDAVAARWPRPLLNPPQRIWHLDRDKLHALLEGIEGLSIPATIPVSRERLNEVAEEREPIEDVAAALGFPIIVRPRGSHAGVGLEKVDEPIELSLYLDEREEQEFFVSRFIDYASEDGLFRKYRVVFVDGVAYACHMAIARRWDIWYLNAGMAASEAKRLEEAAFMQTFDIGFGRRHRSVLAAIAERIGLDYFIIDCAETKDGSLLVFEADNTAVVHNMDPPDVFPYKPPQMQKIFAAFAAMIAKRAAAAAERAA</sequence>
<evidence type="ECO:0000313" key="3">
    <source>
        <dbReference type="EMBL" id="MBR1140092.1"/>
    </source>
</evidence>
<organism evidence="3 4">
    <name type="scientific">Bradyrhizobium denitrificans</name>
    <dbReference type="NCBI Taxonomy" id="2734912"/>
    <lineage>
        <taxon>Bacteria</taxon>
        <taxon>Pseudomonadati</taxon>
        <taxon>Pseudomonadota</taxon>
        <taxon>Alphaproteobacteria</taxon>
        <taxon>Hyphomicrobiales</taxon>
        <taxon>Nitrobacteraceae</taxon>
        <taxon>Bradyrhizobium</taxon>
    </lineage>
</organism>
<dbReference type="Proteomes" id="UP001314635">
    <property type="component" value="Unassembled WGS sequence"/>
</dbReference>
<accession>A0ABS5GFH2</accession>
<feature type="domain" description="ATP-grasp" evidence="2">
    <location>
        <begin position="176"/>
        <end position="389"/>
    </location>
</feature>
<evidence type="ECO:0000259" key="2">
    <source>
        <dbReference type="PROSITE" id="PS50975"/>
    </source>
</evidence>
<gene>
    <name evidence="3" type="ORF">JQ619_30475</name>
</gene>
<keyword evidence="1" id="KW-0547">Nucleotide-binding</keyword>
<evidence type="ECO:0000313" key="4">
    <source>
        <dbReference type="Proteomes" id="UP001314635"/>
    </source>
</evidence>
<dbReference type="EMBL" id="JAFCLK010000036">
    <property type="protein sequence ID" value="MBR1140092.1"/>
    <property type="molecule type" value="Genomic_DNA"/>
</dbReference>
<dbReference type="RefSeq" id="WP_172241646.1">
    <property type="nucleotide sequence ID" value="NZ_JABFDP010000033.1"/>
</dbReference>
<dbReference type="InterPro" id="IPR013815">
    <property type="entry name" value="ATP_grasp_subdomain_1"/>
</dbReference>
<keyword evidence="1" id="KW-0067">ATP-binding</keyword>